<reference evidence="10 11" key="1">
    <citation type="submission" date="2024-03" db="EMBL/GenBank/DDBJ databases">
        <title>Whole genome sequencing of Streptomyces racemochromogenes, to identify antimicrobial biosynthetic gene clusters.</title>
        <authorList>
            <person name="Suryawanshi P."/>
            <person name="Krishnaraj P.U."/>
            <person name="Arun Y.P."/>
            <person name="Suryawanshi M.P."/>
            <person name="Rakshit O."/>
        </authorList>
    </citation>
    <scope>NUCLEOTIDE SEQUENCE [LARGE SCALE GENOMIC DNA]</scope>
    <source>
        <strain evidence="10 11">AUDT626</strain>
    </source>
</reference>
<dbReference type="Pfam" id="PF03737">
    <property type="entry name" value="RraA-like"/>
    <property type="match status" value="1"/>
</dbReference>
<sequence>MSVTLPQPPRGTPPVPTADLYDEHGEDLGICTTAFRPIGGRRLFAGPVRTVRCHEDNALLRELLHTPGEGAVLVIDGGGSLRTALVGDLIAGAAARSGWAGLIVNGAVRDSVALGGLDLGVQALGTCPRKSGKTGAGAVDEPVTIGGVTFRPGDTVYVDDDGVVVLPAGR</sequence>
<dbReference type="RefSeq" id="WP_395511823.1">
    <property type="nucleotide sequence ID" value="NZ_JBBDHD010000070.1"/>
</dbReference>
<evidence type="ECO:0000256" key="7">
    <source>
        <dbReference type="ARBA" id="ARBA00025046"/>
    </source>
</evidence>
<proteinExistence type="inferred from homology"/>
<dbReference type="SUPFAM" id="SSF89562">
    <property type="entry name" value="RraA-like"/>
    <property type="match status" value="1"/>
</dbReference>
<dbReference type="Proteomes" id="UP001610631">
    <property type="component" value="Unassembled WGS sequence"/>
</dbReference>
<organism evidence="10 11">
    <name type="scientific">Streptomyces racemochromogenes</name>
    <dbReference type="NCBI Taxonomy" id="67353"/>
    <lineage>
        <taxon>Bacteria</taxon>
        <taxon>Bacillati</taxon>
        <taxon>Actinomycetota</taxon>
        <taxon>Actinomycetes</taxon>
        <taxon>Kitasatosporales</taxon>
        <taxon>Streptomycetaceae</taxon>
        <taxon>Streptomyces</taxon>
    </lineage>
</organism>
<evidence type="ECO:0000256" key="3">
    <source>
        <dbReference type="ARBA" id="ARBA00008621"/>
    </source>
</evidence>
<evidence type="ECO:0000256" key="9">
    <source>
        <dbReference type="RuleBase" id="RU004338"/>
    </source>
</evidence>
<keyword evidence="5 9" id="KW-0479">Metal-binding</keyword>
<evidence type="ECO:0000256" key="6">
    <source>
        <dbReference type="ARBA" id="ARBA00023239"/>
    </source>
</evidence>
<comment type="catalytic activity">
    <reaction evidence="1 9">
        <text>4-hydroxy-4-methyl-2-oxoglutarate = 2 pyruvate</text>
        <dbReference type="Rhea" id="RHEA:22748"/>
        <dbReference type="ChEBI" id="CHEBI:15361"/>
        <dbReference type="ChEBI" id="CHEBI:58276"/>
        <dbReference type="EC" id="4.1.3.17"/>
    </reaction>
</comment>
<comment type="subunit">
    <text evidence="4 9">Homotrimer.</text>
</comment>
<comment type="catalytic activity">
    <reaction evidence="8 9">
        <text>oxaloacetate + H(+) = pyruvate + CO2</text>
        <dbReference type="Rhea" id="RHEA:15641"/>
        <dbReference type="ChEBI" id="CHEBI:15361"/>
        <dbReference type="ChEBI" id="CHEBI:15378"/>
        <dbReference type="ChEBI" id="CHEBI:16452"/>
        <dbReference type="ChEBI" id="CHEBI:16526"/>
        <dbReference type="EC" id="4.1.1.112"/>
    </reaction>
</comment>
<dbReference type="CDD" id="cd16841">
    <property type="entry name" value="RraA_family"/>
    <property type="match status" value="1"/>
</dbReference>
<evidence type="ECO:0000256" key="1">
    <source>
        <dbReference type="ARBA" id="ARBA00001342"/>
    </source>
</evidence>
<comment type="function">
    <text evidence="7 9">Catalyzes the aldol cleavage of 4-hydroxy-4-methyl-2-oxoglutarate (HMG) into 2 molecules of pyruvate. Also contains a secondary oxaloacetate (OAA) decarboxylase activity due to the common pyruvate enolate transition state formed following C-C bond cleavage in the retro-aldol and decarboxylation reactions.</text>
</comment>
<dbReference type="EC" id="4.1.1.112" evidence="9"/>
<dbReference type="EC" id="4.1.3.17" evidence="9"/>
<protein>
    <recommendedName>
        <fullName evidence="9">4-hydroxy-4-methyl-2-oxoglutarate aldolase</fullName>
        <shortName evidence="9">HMG aldolase</shortName>
        <ecNumber evidence="9">4.1.1.112</ecNumber>
        <ecNumber evidence="9">4.1.3.17</ecNumber>
    </recommendedName>
    <alternativeName>
        <fullName evidence="9">Oxaloacetate decarboxylase</fullName>
    </alternativeName>
</protein>
<comment type="similarity">
    <text evidence="3 9">Belongs to the class II aldolase/RraA-like family.</text>
</comment>
<dbReference type="InterPro" id="IPR010203">
    <property type="entry name" value="RraA"/>
</dbReference>
<comment type="cofactor">
    <cofactor evidence="2 9">
        <name>a divalent metal cation</name>
        <dbReference type="ChEBI" id="CHEBI:60240"/>
    </cofactor>
</comment>
<comment type="caution">
    <text evidence="10">The sequence shown here is derived from an EMBL/GenBank/DDBJ whole genome shotgun (WGS) entry which is preliminary data.</text>
</comment>
<accession>A0ABW7PIN0</accession>
<keyword evidence="6 9" id="KW-0456">Lyase</keyword>
<dbReference type="Gene3D" id="3.50.30.40">
    <property type="entry name" value="Ribonuclease E inhibitor RraA/RraA-like"/>
    <property type="match status" value="1"/>
</dbReference>
<evidence type="ECO:0000256" key="4">
    <source>
        <dbReference type="ARBA" id="ARBA00011233"/>
    </source>
</evidence>
<dbReference type="NCBIfam" id="NF006875">
    <property type="entry name" value="PRK09372.1"/>
    <property type="match status" value="1"/>
</dbReference>
<dbReference type="PANTHER" id="PTHR33254:SF4">
    <property type="entry name" value="4-HYDROXY-4-METHYL-2-OXOGLUTARATE ALDOLASE 3-RELATED"/>
    <property type="match status" value="1"/>
</dbReference>
<dbReference type="EMBL" id="JBBDHD010000070">
    <property type="protein sequence ID" value="MFH7598109.1"/>
    <property type="molecule type" value="Genomic_DNA"/>
</dbReference>
<name>A0ABW7PIN0_9ACTN</name>
<keyword evidence="11" id="KW-1185">Reference proteome</keyword>
<evidence type="ECO:0000256" key="5">
    <source>
        <dbReference type="ARBA" id="ARBA00022723"/>
    </source>
</evidence>
<evidence type="ECO:0000313" key="11">
    <source>
        <dbReference type="Proteomes" id="UP001610631"/>
    </source>
</evidence>
<evidence type="ECO:0000256" key="2">
    <source>
        <dbReference type="ARBA" id="ARBA00001968"/>
    </source>
</evidence>
<evidence type="ECO:0000313" key="10">
    <source>
        <dbReference type="EMBL" id="MFH7598109.1"/>
    </source>
</evidence>
<dbReference type="NCBIfam" id="TIGR01935">
    <property type="entry name" value="NOT-MenG"/>
    <property type="match status" value="1"/>
</dbReference>
<dbReference type="PANTHER" id="PTHR33254">
    <property type="entry name" value="4-HYDROXY-4-METHYL-2-OXOGLUTARATE ALDOLASE 3-RELATED"/>
    <property type="match status" value="1"/>
</dbReference>
<gene>
    <name evidence="10" type="primary">rraA</name>
    <name evidence="10" type="ORF">WDV06_23855</name>
</gene>
<evidence type="ECO:0000256" key="8">
    <source>
        <dbReference type="ARBA" id="ARBA00047973"/>
    </source>
</evidence>
<dbReference type="InterPro" id="IPR036704">
    <property type="entry name" value="RraA/RraA-like_sf"/>
</dbReference>
<dbReference type="InterPro" id="IPR005493">
    <property type="entry name" value="RraA/RraA-like"/>
</dbReference>